<feature type="domain" description="LptD C-terminal" evidence="2">
    <location>
        <begin position="249"/>
        <end position="625"/>
    </location>
</feature>
<reference evidence="3 4" key="1">
    <citation type="submission" date="2020-11" db="EMBL/GenBank/DDBJ databases">
        <title>Algicoccus daihaiensis sp.nov., isolated from Daihai Lake in Inner Mongolia.</title>
        <authorList>
            <person name="Kai J."/>
        </authorList>
    </citation>
    <scope>NUCLEOTIDE SEQUENCE [LARGE SCALE GENOMIC DNA]</scope>
    <source>
        <strain evidence="4">f23</strain>
    </source>
</reference>
<keyword evidence="1" id="KW-0998">Cell outer membrane</keyword>
<proteinExistence type="inferred from homology"/>
<dbReference type="InterPro" id="IPR050218">
    <property type="entry name" value="LptD"/>
</dbReference>
<organism evidence="3 4">
    <name type="scientific">Orrella daihaiensis</name>
    <dbReference type="NCBI Taxonomy" id="2782176"/>
    <lineage>
        <taxon>Bacteria</taxon>
        <taxon>Pseudomonadati</taxon>
        <taxon>Pseudomonadota</taxon>
        <taxon>Betaproteobacteria</taxon>
        <taxon>Burkholderiales</taxon>
        <taxon>Alcaligenaceae</taxon>
        <taxon>Orrella</taxon>
    </lineage>
</organism>
<dbReference type="EMBL" id="CP063982">
    <property type="protein sequence ID" value="UOD51687.1"/>
    <property type="molecule type" value="Genomic_DNA"/>
</dbReference>
<keyword evidence="1" id="KW-0472">Membrane</keyword>
<dbReference type="InterPro" id="IPR007543">
    <property type="entry name" value="LptD_C"/>
</dbReference>
<name>A0ABY4AN32_9BURK</name>
<dbReference type="Pfam" id="PF04453">
    <property type="entry name" value="LptD"/>
    <property type="match status" value="1"/>
</dbReference>
<gene>
    <name evidence="1" type="primary">lptD</name>
    <name evidence="3" type="ORF">DHf2319_11040</name>
</gene>
<comment type="function">
    <text evidence="1">Together with LptE, is involved in the assembly of lipopolysaccharide (LPS) at the surface of the outer membrane.</text>
</comment>
<comment type="similarity">
    <text evidence="1">Belongs to the LptD family.</text>
</comment>
<accession>A0ABY4AN32</accession>
<keyword evidence="1" id="KW-0732">Signal</keyword>
<evidence type="ECO:0000313" key="4">
    <source>
        <dbReference type="Proteomes" id="UP000831607"/>
    </source>
</evidence>
<comment type="subunit">
    <text evidence="1">Component of the lipopolysaccharide transport and assembly complex. Interacts with LptE and LptA.</text>
</comment>
<evidence type="ECO:0000313" key="3">
    <source>
        <dbReference type="EMBL" id="UOD51687.1"/>
    </source>
</evidence>
<protein>
    <recommendedName>
        <fullName evidence="1">LPS-assembly protein LptD</fullName>
    </recommendedName>
</protein>
<dbReference type="HAMAP" id="MF_01411">
    <property type="entry name" value="LPS_assembly_LptD"/>
    <property type="match status" value="1"/>
</dbReference>
<evidence type="ECO:0000259" key="2">
    <source>
        <dbReference type="Pfam" id="PF04453"/>
    </source>
</evidence>
<keyword evidence="4" id="KW-1185">Reference proteome</keyword>
<comment type="caution">
    <text evidence="1">Lacks conserved residue(s) required for the propagation of feature annotation.</text>
</comment>
<dbReference type="Proteomes" id="UP000831607">
    <property type="component" value="Chromosome"/>
</dbReference>
<dbReference type="PANTHER" id="PTHR30189">
    <property type="entry name" value="LPS-ASSEMBLY PROTEIN"/>
    <property type="match status" value="1"/>
</dbReference>
<dbReference type="InterPro" id="IPR020889">
    <property type="entry name" value="LipoPS_assembly_LptD"/>
</dbReference>
<sequence length="728" mass="81768">MPNRATEDEMPMYLGGEEMTANPEGELIIQGKGVVRRADAVLSAGYLRYDDRTGQIDARINARLVQDGNVVVGPSMRYNVDSDEGEVESPEFWLSSGGSGTGSKAVMTNRNEMTIDDVTYTACPCPEPAWWITASEVELNYEDNEGQAWGSVLYFKGVPILASPYLNFPIRKERKSGFLAPTFGITSQSGFDVTLPYYLNLAPNYDATVQLRPMSKRGLQLGGDFRYLGESYAGTFGGTYLEKDRELGRDRWFYSTQHSQNLGAGFFGGWNISGVSDDDYFKDFSVLAVNEATTTFLPRSGWLGWANKYWNARVDYSTFQTLGDITPQYNTVPALTLNGSHYNWGGFDIVMDNSAIWFDRPKDDFGKQLGPNGQRFVSYPSISFPIVQPGFFIKPKAGLHMTRYETTWEPDASSQFKPSNNRVLPIISVDAGMTFERDASFFGHDAVQTLEPRVYYLNVPYRDQSNFPVYDTTLSDFSFSQAFQENIYTGGWDRIANANQLTVALGSRYLHAVTGQERAFFAVGQRFYFEDQRVTLPGEVPRTNVESEYLISAAANLTDTLSTTLDLQYNPYDNSWDRAQIVARFNPKRAAAITASYRFQRNPTGLYQPQGQDQVSVSFQWPLTSQLYSVGRVDYSLLNEPQEQIYPRVTQAIAGLEYRGDCCWAARVVYQRYAIDPTQVNNAIFFQLELAGLGALGQDPLSLLGRSIPDYQNITPTVAPVGKFERYE</sequence>
<comment type="subcellular location">
    <subcellularLocation>
        <location evidence="1">Cell outer membrane</location>
    </subcellularLocation>
</comment>
<dbReference type="PANTHER" id="PTHR30189:SF1">
    <property type="entry name" value="LPS-ASSEMBLY PROTEIN LPTD"/>
    <property type="match status" value="1"/>
</dbReference>
<evidence type="ECO:0000256" key="1">
    <source>
        <dbReference type="HAMAP-Rule" id="MF_01411"/>
    </source>
</evidence>